<reference evidence="1 2" key="1">
    <citation type="submission" date="2024-04" db="EMBL/GenBank/DDBJ databases">
        <title>Luteolibacter sp. isolated from soil.</title>
        <authorList>
            <person name="An J."/>
        </authorList>
    </citation>
    <scope>NUCLEOTIDE SEQUENCE [LARGE SCALE GENOMIC DNA]</scope>
    <source>
        <strain evidence="1 2">Y139</strain>
    </source>
</reference>
<organism evidence="1 2">
    <name type="scientific">Luteolibacter soli</name>
    <dbReference type="NCBI Taxonomy" id="3135280"/>
    <lineage>
        <taxon>Bacteria</taxon>
        <taxon>Pseudomonadati</taxon>
        <taxon>Verrucomicrobiota</taxon>
        <taxon>Verrucomicrobiia</taxon>
        <taxon>Verrucomicrobiales</taxon>
        <taxon>Verrucomicrobiaceae</taxon>
        <taxon>Luteolibacter</taxon>
    </lineage>
</organism>
<dbReference type="Proteomes" id="UP001371305">
    <property type="component" value="Unassembled WGS sequence"/>
</dbReference>
<sequence>MKIAIAWFCGALVFIILNVALEAVLAAISFKPWLLGTLGGTAFTVARAWGSFWCARKVYSIIKNAAGRALVEVVQELAQLGEEYPAVRSILPIVAAAIKAQADTIRKQIRLGEVTPRQVALQFAGNTAGDALESGKWHLYRGVLSPAGNELMRLYDACWRANVADGFATEEKRQEEMAMMHRLILQVG</sequence>
<evidence type="ECO:0000313" key="1">
    <source>
        <dbReference type="EMBL" id="MEK7950440.1"/>
    </source>
</evidence>
<dbReference type="RefSeq" id="WP_341404018.1">
    <property type="nucleotide sequence ID" value="NZ_JBBUKT010000002.1"/>
</dbReference>
<comment type="caution">
    <text evidence="1">The sequence shown here is derived from an EMBL/GenBank/DDBJ whole genome shotgun (WGS) entry which is preliminary data.</text>
</comment>
<gene>
    <name evidence="1" type="ORF">WKV53_08030</name>
</gene>
<evidence type="ECO:0000313" key="2">
    <source>
        <dbReference type="Proteomes" id="UP001371305"/>
    </source>
</evidence>
<protein>
    <submittedName>
        <fullName evidence="1">Uncharacterized protein</fullName>
    </submittedName>
</protein>
<accession>A0ABU9ARV3</accession>
<proteinExistence type="predicted"/>
<name>A0ABU9ARV3_9BACT</name>
<dbReference type="EMBL" id="JBBUKT010000002">
    <property type="protein sequence ID" value="MEK7950440.1"/>
    <property type="molecule type" value="Genomic_DNA"/>
</dbReference>
<keyword evidence="2" id="KW-1185">Reference proteome</keyword>